<comment type="caution">
    <text evidence="1">The sequence shown here is derived from an EMBL/GenBank/DDBJ whole genome shotgun (WGS) entry which is preliminary data.</text>
</comment>
<accession>A0ACB5S085</accession>
<evidence type="ECO:0000313" key="1">
    <source>
        <dbReference type="EMBL" id="GME26189.1"/>
    </source>
</evidence>
<keyword evidence="2" id="KW-1185">Reference proteome</keyword>
<dbReference type="EMBL" id="BSXG01000026">
    <property type="protein sequence ID" value="GME26189.1"/>
    <property type="molecule type" value="Genomic_DNA"/>
</dbReference>
<sequence length="96" mass="10456">MSSANSMPTIDPELTGASAADPFRTVEELEMEQILNSVLQGETQLPDMLDELGNIPHPGDGFPDLWNDFLDFGHPDQIALSIVLLNHGILIEAVND</sequence>
<dbReference type="Proteomes" id="UP001165186">
    <property type="component" value="Unassembled WGS sequence"/>
</dbReference>
<organism evidence="1 2">
    <name type="scientific">Neofusicoccum parvum</name>
    <dbReference type="NCBI Taxonomy" id="310453"/>
    <lineage>
        <taxon>Eukaryota</taxon>
        <taxon>Fungi</taxon>
        <taxon>Dikarya</taxon>
        <taxon>Ascomycota</taxon>
        <taxon>Pezizomycotina</taxon>
        <taxon>Dothideomycetes</taxon>
        <taxon>Dothideomycetes incertae sedis</taxon>
        <taxon>Botryosphaeriales</taxon>
        <taxon>Botryosphaeriaceae</taxon>
        <taxon>Neofusicoccum</taxon>
    </lineage>
</organism>
<gene>
    <name evidence="1" type="primary">g4653</name>
    <name evidence="1" type="ORF">NpPPO83_00004653</name>
</gene>
<protein>
    <submittedName>
        <fullName evidence="1">Uncharacterized protein</fullName>
    </submittedName>
</protein>
<evidence type="ECO:0000313" key="2">
    <source>
        <dbReference type="Proteomes" id="UP001165186"/>
    </source>
</evidence>
<proteinExistence type="predicted"/>
<name>A0ACB5S085_9PEZI</name>
<reference evidence="1" key="1">
    <citation type="submission" date="2024-09" db="EMBL/GenBank/DDBJ databases">
        <title>Draft Genome Sequences of Neofusicoccum parvum.</title>
        <authorList>
            <person name="Ashida A."/>
            <person name="Camagna M."/>
            <person name="Tanaka A."/>
            <person name="Takemoto D."/>
        </authorList>
    </citation>
    <scope>NUCLEOTIDE SEQUENCE</scope>
    <source>
        <strain evidence="1">PPO83</strain>
    </source>
</reference>